<evidence type="ECO:0008006" key="2">
    <source>
        <dbReference type="Google" id="ProtNLM"/>
    </source>
</evidence>
<dbReference type="AlphaFoldDB" id="A0A382DM95"/>
<organism evidence="1">
    <name type="scientific">marine metagenome</name>
    <dbReference type="NCBI Taxonomy" id="408172"/>
    <lineage>
        <taxon>unclassified sequences</taxon>
        <taxon>metagenomes</taxon>
        <taxon>ecological metagenomes</taxon>
    </lineage>
</organism>
<sequence>MAVTLTILIAVPASTQEERAVGNFAGVGVRSMAMGGAFVGVADDFTAVFWNPAGLAQIQQREIYVGLNRNGFENQSSMDGASATANVNNTHFGSLGAVFPWPVARGSFVIAAGINRVSDLDWGLESSGHLDSLHIEDRFRHEGKLTTT</sequence>
<proteinExistence type="predicted"/>
<dbReference type="EMBL" id="UINC01040024">
    <property type="protein sequence ID" value="SVB39325.1"/>
    <property type="molecule type" value="Genomic_DNA"/>
</dbReference>
<name>A0A382DM95_9ZZZZ</name>
<protein>
    <recommendedName>
        <fullName evidence="2">PorV/PorQ family protein</fullName>
    </recommendedName>
</protein>
<gene>
    <name evidence="1" type="ORF">METZ01_LOCUS192179</name>
</gene>
<feature type="non-terminal residue" evidence="1">
    <location>
        <position position="148"/>
    </location>
</feature>
<evidence type="ECO:0000313" key="1">
    <source>
        <dbReference type="EMBL" id="SVB39325.1"/>
    </source>
</evidence>
<dbReference type="SUPFAM" id="SSF56935">
    <property type="entry name" value="Porins"/>
    <property type="match status" value="1"/>
</dbReference>
<reference evidence="1" key="1">
    <citation type="submission" date="2018-05" db="EMBL/GenBank/DDBJ databases">
        <authorList>
            <person name="Lanie J.A."/>
            <person name="Ng W.-L."/>
            <person name="Kazmierczak K.M."/>
            <person name="Andrzejewski T.M."/>
            <person name="Davidsen T.M."/>
            <person name="Wayne K.J."/>
            <person name="Tettelin H."/>
            <person name="Glass J.I."/>
            <person name="Rusch D."/>
            <person name="Podicherti R."/>
            <person name="Tsui H.-C.T."/>
            <person name="Winkler M.E."/>
        </authorList>
    </citation>
    <scope>NUCLEOTIDE SEQUENCE</scope>
</reference>
<dbReference type="Gene3D" id="2.40.160.60">
    <property type="entry name" value="Outer membrane protein transport protein (OMPP1/FadL/TodX)"/>
    <property type="match status" value="1"/>
</dbReference>
<accession>A0A382DM95</accession>